<dbReference type="GO" id="GO:0043332">
    <property type="term" value="C:mating projection tip"/>
    <property type="evidence" value="ECO:0007669"/>
    <property type="project" value="TreeGrafter"/>
</dbReference>
<dbReference type="GeneID" id="8291656"/>
<dbReference type="Gene3D" id="6.10.30.50">
    <property type="match status" value="1"/>
</dbReference>
<evidence type="ECO:0000313" key="8">
    <source>
        <dbReference type="Proteomes" id="UP000002036"/>
    </source>
</evidence>
<dbReference type="GO" id="GO:0005737">
    <property type="term" value="C:cytoplasm"/>
    <property type="evidence" value="ECO:0007669"/>
    <property type="project" value="UniProtKB-ARBA"/>
</dbReference>
<dbReference type="Gene3D" id="1.20.58.2220">
    <property type="entry name" value="Formin, FH2 domain"/>
    <property type="match status" value="1"/>
</dbReference>
<dbReference type="Gene3D" id="1.25.10.10">
    <property type="entry name" value="Leucine-rich Repeat Variant"/>
    <property type="match status" value="1"/>
</dbReference>
<evidence type="ECO:0000259" key="6">
    <source>
        <dbReference type="PROSITE" id="PS51444"/>
    </source>
</evidence>
<name>C5DH20_LACTC</name>
<feature type="region of interest" description="Disordered" evidence="4">
    <location>
        <begin position="576"/>
        <end position="595"/>
    </location>
</feature>
<keyword evidence="1 3" id="KW-0175">Coiled coil</keyword>
<dbReference type="PANTHER" id="PTHR47102:SF1">
    <property type="entry name" value="BNI1-RELATED PROTEIN 1"/>
    <property type="match status" value="1"/>
</dbReference>
<dbReference type="FunFam" id="1.20.58.2220:FF:000006">
    <property type="entry name" value="Cytokinesis protein sepA"/>
    <property type="match status" value="1"/>
</dbReference>
<dbReference type="Pfam" id="PF02181">
    <property type="entry name" value="FH2"/>
    <property type="match status" value="1"/>
</dbReference>
<feature type="domain" description="GBD/FH3" evidence="5">
    <location>
        <begin position="116"/>
        <end position="488"/>
    </location>
</feature>
<dbReference type="eggNOG" id="KOG1922">
    <property type="taxonomic scope" value="Eukaryota"/>
</dbReference>
<feature type="domain" description="FH2" evidence="6">
    <location>
        <begin position="911"/>
        <end position="1325"/>
    </location>
</feature>
<feature type="region of interest" description="Disordered" evidence="4">
    <location>
        <begin position="749"/>
        <end position="803"/>
    </location>
</feature>
<dbReference type="FunCoup" id="C5DH20">
    <property type="interactions" value="286"/>
</dbReference>
<organism evidence="7 8">
    <name type="scientific">Lachancea thermotolerans (strain ATCC 56472 / CBS 6340 / NRRL Y-8284)</name>
    <name type="common">Yeast</name>
    <name type="synonym">Kluyveromyces thermotolerans</name>
    <dbReference type="NCBI Taxonomy" id="559295"/>
    <lineage>
        <taxon>Eukaryota</taxon>
        <taxon>Fungi</taxon>
        <taxon>Dikarya</taxon>
        <taxon>Ascomycota</taxon>
        <taxon>Saccharomycotina</taxon>
        <taxon>Saccharomycetes</taxon>
        <taxon>Saccharomycetales</taxon>
        <taxon>Saccharomycetaceae</taxon>
        <taxon>Lachancea</taxon>
    </lineage>
</organism>
<dbReference type="GO" id="GO:0045010">
    <property type="term" value="P:actin nucleation"/>
    <property type="evidence" value="ECO:0007669"/>
    <property type="project" value="UniProtKB-ARBA"/>
</dbReference>
<dbReference type="GO" id="GO:0005935">
    <property type="term" value="C:cellular bud neck"/>
    <property type="evidence" value="ECO:0007669"/>
    <property type="project" value="UniProtKB-ARBA"/>
</dbReference>
<dbReference type="InterPro" id="IPR051661">
    <property type="entry name" value="Actin_filament_regulator"/>
</dbReference>
<evidence type="ECO:0000259" key="5">
    <source>
        <dbReference type="PROSITE" id="PS51232"/>
    </source>
</evidence>
<dbReference type="SMART" id="SM01140">
    <property type="entry name" value="Drf_GBD"/>
    <property type="match status" value="1"/>
</dbReference>
<dbReference type="Proteomes" id="UP000002036">
    <property type="component" value="Chromosome E"/>
</dbReference>
<feature type="coiled-coil region" evidence="3">
    <location>
        <begin position="513"/>
        <end position="572"/>
    </location>
</feature>
<evidence type="ECO:0000256" key="2">
    <source>
        <dbReference type="ARBA" id="ARBA00037935"/>
    </source>
</evidence>
<feature type="region of interest" description="Disordered" evidence="4">
    <location>
        <begin position="99"/>
        <end position="119"/>
    </location>
</feature>
<dbReference type="HOGENOM" id="CLU_002339_0_0_1"/>
<dbReference type="InParanoid" id="C5DH20"/>
<feature type="region of interest" description="Disordered" evidence="4">
    <location>
        <begin position="877"/>
        <end position="899"/>
    </location>
</feature>
<dbReference type="SUPFAM" id="SSF48371">
    <property type="entry name" value="ARM repeat"/>
    <property type="match status" value="1"/>
</dbReference>
<dbReference type="GO" id="GO:0071474">
    <property type="term" value="P:cellular hyperosmotic response"/>
    <property type="evidence" value="ECO:0007669"/>
    <property type="project" value="UniProtKB-ARBA"/>
</dbReference>
<dbReference type="SMART" id="SM00498">
    <property type="entry name" value="FH2"/>
    <property type="match status" value="1"/>
</dbReference>
<dbReference type="GO" id="GO:1903475">
    <property type="term" value="P:mitotic actomyosin contractile ring assembly"/>
    <property type="evidence" value="ECO:0007669"/>
    <property type="project" value="UniProtKB-ARBA"/>
</dbReference>
<dbReference type="GO" id="GO:0003779">
    <property type="term" value="F:actin binding"/>
    <property type="evidence" value="ECO:0007669"/>
    <property type="project" value="InterPro"/>
</dbReference>
<dbReference type="GO" id="GO:0070649">
    <property type="term" value="P:formin-nucleated actin cable assembly"/>
    <property type="evidence" value="ECO:0007669"/>
    <property type="project" value="UniProtKB-ARBA"/>
</dbReference>
<feature type="compositionally biased region" description="Polar residues" evidence="4">
    <location>
        <begin position="877"/>
        <end position="889"/>
    </location>
</feature>
<evidence type="ECO:0000256" key="4">
    <source>
        <dbReference type="SAM" id="MobiDB-lite"/>
    </source>
</evidence>
<feature type="region of interest" description="Disordered" evidence="4">
    <location>
        <begin position="1324"/>
        <end position="1343"/>
    </location>
</feature>
<dbReference type="InterPro" id="IPR010473">
    <property type="entry name" value="GTPase-bd"/>
</dbReference>
<accession>C5DH20</accession>
<dbReference type="Pfam" id="PF06371">
    <property type="entry name" value="Drf_GBD"/>
    <property type="match status" value="1"/>
</dbReference>
<evidence type="ECO:0000313" key="7">
    <source>
        <dbReference type="EMBL" id="CAR23081.1"/>
    </source>
</evidence>
<dbReference type="GO" id="GO:0005522">
    <property type="term" value="F:profilin binding"/>
    <property type="evidence" value="ECO:0007669"/>
    <property type="project" value="UniProtKB-ARBA"/>
</dbReference>
<comment type="similarity">
    <text evidence="2">Belongs to the formin homology family. BNI1 subfamily.</text>
</comment>
<dbReference type="GO" id="GO:0031267">
    <property type="term" value="F:small GTPase binding"/>
    <property type="evidence" value="ECO:0007669"/>
    <property type="project" value="InterPro"/>
</dbReference>
<sequence length="1389" mass="156903">MDYRRGDPWIEPHGYAYRFFSLDEGIGRPGRDIQQSEISDPVSLGLRLVGSGLVKKTKKAYASPYVSKARNFSTNDIEGPSNRACSASLEKLSQSDSSDAFSWPSTSDSSSIFDPHTTPPEEVVDQHFRELLESRAFFWGSARSGLKNLSSKRKWQLVCKERLMRDEKDNTVRQQPVAVFDEAVLENLMTRLRSGENAAASLYQLEKLLRRNDFSRGFLRSDGVARLADVLASFKREDMYVCLRCFKTLANTEEGRLSVVSEDRVVSYFCTGLIIEQVHLRVHLLSAELLLLCTYIESPGGSNTVLHHLVPLFPEWISSISQLLESSSDDITNPDFIATPNFHQTQKDYCLTSLFLINSMMQIISSFREKLEVVKKLRELGIHQLFRTMHGLEYKELEEEIEKYEFLEKEVVEKTNPELPHFLNISYGNFLSTIIQEAHHNPLEHCIFQIFEDLAHLLISRTMSDSLKALTLFRTVLNYLKEYNYGEENTKVESVISVSLNQLVDNLQSDEIAERAMSELKTAQNSIDQLNSEIQILQKERSVSKGSILSELEKIKKELFAKESLIGKLEKELHLSNQQRKNDRKKLEQAAVHKVPRLPARASSLSVFEHLKTQTLKHSHQKSPRQASLSKSSRFLSLKSVIDQQLEGENSSWQTHNKLSTPLNNSVDEVDIESTSSGSPSTEDLSCHSVADQSISNGHPDGYKLRHLGFEGHKIETLNSLVKKTPNYFPETPILSQETCPVLSNYQPNGADCKPSKHIGKSSSELEADINGNQSPSKFLPPLPSSLPAPPPPPPPLPSNLESASINSIATPQAVTQPIAVNSKTPPTAPPLPENLLASKVLVLDSNEELKNLAAPPPPPPPPPLPLALSTKKVDTTSNGFVSGATQKSAPRAPPPPSNLIGSKEVHSIVEAVTENSNLKLKQIHWDKLEDVSETIWSQEGERQDAARHLESSGFLDEIAELFRVNQSLPIKAKSETSSGKDKVSILPRDLAQQFGINLHMFSNLSVDEFVNKVLHCDRDVVNNQSVLEFFAREDLSIIPRSIASKLEPYATDHQPNEAPLLDREKLERADRIFLELCYNLRSYWRPRSLCLLTLSTYEKDYFDLIYKLQRVDDAINIIKNSAKLKDTLMMIIEIGNYMNRKQAGGIRLSSLQKLTFVKSSKDKNMSLLHAVERFLRVKCRSAYGFVEDLSRVLDLGNLMVGQIEQDFHEYTQRISGVKQSLEQGRLSKPENFHPEDRLLIKVGPKIAGATRKASLLRNQFVLTMRALENLMKLYGEDPSNIDSKNEFFQHFINFVSQFKKVAKENEEKEAVERIYIQRKELLQNRSKEHSSSSQGSASEGEDNTVDILIKRLREVNNEKSTQRRSANHNSEDHLFTRTQHLLDSIQKI</sequence>
<dbReference type="GO" id="GO:0051016">
    <property type="term" value="P:barbed-end actin filament capping"/>
    <property type="evidence" value="ECO:0007669"/>
    <property type="project" value="UniProtKB-ARBA"/>
</dbReference>
<evidence type="ECO:0000256" key="3">
    <source>
        <dbReference type="SAM" id="Coils"/>
    </source>
</evidence>
<dbReference type="GO" id="GO:0032153">
    <property type="term" value="C:cell division site"/>
    <property type="evidence" value="ECO:0007669"/>
    <property type="project" value="TreeGrafter"/>
</dbReference>
<dbReference type="InterPro" id="IPR011989">
    <property type="entry name" value="ARM-like"/>
</dbReference>
<feature type="compositionally biased region" description="Pro residues" evidence="4">
    <location>
        <begin position="779"/>
        <end position="798"/>
    </location>
</feature>
<dbReference type="InterPro" id="IPR014768">
    <property type="entry name" value="GBD/FH3_dom"/>
</dbReference>
<dbReference type="EMBL" id="CU928169">
    <property type="protein sequence ID" value="CAR23081.1"/>
    <property type="molecule type" value="Genomic_DNA"/>
</dbReference>
<dbReference type="PROSITE" id="PS51444">
    <property type="entry name" value="FH2"/>
    <property type="match status" value="1"/>
</dbReference>
<dbReference type="STRING" id="559295.C5DH20"/>
<feature type="compositionally biased region" description="Polar residues" evidence="4">
    <location>
        <begin position="649"/>
        <end position="684"/>
    </location>
</feature>
<dbReference type="OrthoDB" id="1104827at2759"/>
<dbReference type="InterPro" id="IPR042201">
    <property type="entry name" value="FH2_Formin_sf"/>
</dbReference>
<protein>
    <submittedName>
        <fullName evidence="7">KLTH0E00704p</fullName>
    </submittedName>
</protein>
<feature type="compositionally biased region" description="Polar residues" evidence="4">
    <location>
        <begin position="99"/>
        <end position="112"/>
    </location>
</feature>
<dbReference type="PANTHER" id="PTHR47102">
    <property type="entry name" value="PROTEIN BNI1"/>
    <property type="match status" value="1"/>
</dbReference>
<dbReference type="OMA" id="RKWELIC"/>
<gene>
    <name evidence="7" type="ordered locus">KLTH0E00704g</name>
</gene>
<dbReference type="PROSITE" id="PS51232">
    <property type="entry name" value="GBD_FH3"/>
    <property type="match status" value="1"/>
</dbReference>
<feature type="region of interest" description="Disordered" evidence="4">
    <location>
        <begin position="1357"/>
        <end position="1378"/>
    </location>
</feature>
<dbReference type="KEGG" id="lth:KLTH0E00704g"/>
<reference evidence="7 8" key="1">
    <citation type="journal article" date="2009" name="Genome Res.">
        <title>Comparative genomics of protoploid Saccharomycetaceae.</title>
        <authorList>
            <consortium name="The Genolevures Consortium"/>
            <person name="Souciet J.-L."/>
            <person name="Dujon B."/>
            <person name="Gaillardin C."/>
            <person name="Johnston M."/>
            <person name="Baret P.V."/>
            <person name="Cliften P."/>
            <person name="Sherman D.J."/>
            <person name="Weissenbach J."/>
            <person name="Westhof E."/>
            <person name="Wincker P."/>
            <person name="Jubin C."/>
            <person name="Poulain J."/>
            <person name="Barbe V."/>
            <person name="Segurens B."/>
            <person name="Artiguenave F."/>
            <person name="Anthouard V."/>
            <person name="Vacherie B."/>
            <person name="Val M.-E."/>
            <person name="Fulton R.S."/>
            <person name="Minx P."/>
            <person name="Wilson R."/>
            <person name="Durrens P."/>
            <person name="Jean G."/>
            <person name="Marck C."/>
            <person name="Martin T."/>
            <person name="Nikolski M."/>
            <person name="Rolland T."/>
            <person name="Seret M.-L."/>
            <person name="Casaregola S."/>
            <person name="Despons L."/>
            <person name="Fairhead C."/>
            <person name="Fischer G."/>
            <person name="Lafontaine I."/>
            <person name="Leh V."/>
            <person name="Lemaire M."/>
            <person name="de Montigny J."/>
            <person name="Neuveglise C."/>
            <person name="Thierry A."/>
            <person name="Blanc-Lenfle I."/>
            <person name="Bleykasten C."/>
            <person name="Diffels J."/>
            <person name="Fritsch E."/>
            <person name="Frangeul L."/>
            <person name="Goeffon A."/>
            <person name="Jauniaux N."/>
            <person name="Kachouri-Lafond R."/>
            <person name="Payen C."/>
            <person name="Potier S."/>
            <person name="Pribylova L."/>
            <person name="Ozanne C."/>
            <person name="Richard G.-F."/>
            <person name="Sacerdot C."/>
            <person name="Straub M.-L."/>
            <person name="Talla E."/>
        </authorList>
    </citation>
    <scope>NUCLEOTIDE SEQUENCE [LARGE SCALE GENOMIC DNA]</scope>
    <source>
        <strain evidence="8">ATCC 56472 / CBS 6340 / NRRL Y-8284</strain>
    </source>
</reference>
<dbReference type="RefSeq" id="XP_002553518.1">
    <property type="nucleotide sequence ID" value="XM_002553472.1"/>
</dbReference>
<keyword evidence="8" id="KW-1185">Reference proteome</keyword>
<proteinExistence type="inferred from homology"/>
<feature type="region of interest" description="Disordered" evidence="4">
    <location>
        <begin position="649"/>
        <end position="686"/>
    </location>
</feature>
<dbReference type="InterPro" id="IPR016024">
    <property type="entry name" value="ARM-type_fold"/>
</dbReference>
<dbReference type="InterPro" id="IPR015425">
    <property type="entry name" value="FH2_Formin"/>
</dbReference>
<dbReference type="SUPFAM" id="SSF101447">
    <property type="entry name" value="Formin homology 2 domain (FH2 domain)"/>
    <property type="match status" value="1"/>
</dbReference>
<evidence type="ECO:0000256" key="1">
    <source>
        <dbReference type="ARBA" id="ARBA00023054"/>
    </source>
</evidence>